<reference evidence="1" key="1">
    <citation type="submission" date="2021-02" db="EMBL/GenBank/DDBJ databases">
        <authorList>
            <person name="Dougan E. K."/>
            <person name="Rhodes N."/>
            <person name="Thang M."/>
            <person name="Chan C."/>
        </authorList>
    </citation>
    <scope>NUCLEOTIDE SEQUENCE</scope>
</reference>
<dbReference type="AlphaFoldDB" id="A0A812K669"/>
<gene>
    <name evidence="1" type="ORF">SPIL2461_LOCUS2927</name>
</gene>
<organism evidence="1 2">
    <name type="scientific">Symbiodinium pilosum</name>
    <name type="common">Dinoflagellate</name>
    <dbReference type="NCBI Taxonomy" id="2952"/>
    <lineage>
        <taxon>Eukaryota</taxon>
        <taxon>Sar</taxon>
        <taxon>Alveolata</taxon>
        <taxon>Dinophyceae</taxon>
        <taxon>Suessiales</taxon>
        <taxon>Symbiodiniaceae</taxon>
        <taxon>Symbiodinium</taxon>
    </lineage>
</organism>
<name>A0A812K669_SYMPI</name>
<evidence type="ECO:0000313" key="2">
    <source>
        <dbReference type="Proteomes" id="UP000649617"/>
    </source>
</evidence>
<dbReference type="EMBL" id="CAJNIZ010003335">
    <property type="protein sequence ID" value="CAE7221343.1"/>
    <property type="molecule type" value="Genomic_DNA"/>
</dbReference>
<accession>A0A812K669</accession>
<dbReference type="InterPro" id="IPR017853">
    <property type="entry name" value="GH"/>
</dbReference>
<protein>
    <recommendedName>
        <fullName evidence="3">GH18 domain-containing protein</fullName>
    </recommendedName>
</protein>
<sequence>MGKADASNIDFDMEGIMQMKYKEAAGLCNDLRTTYGHDIKCQATCLTGDDDRKTAAVYKDTFDYFAIMIHGGSMSDGWSIPVDDPFSGATWKVINEWLHAGIPASKLILAVTTNGLEAYMVNWLKAIIQKYGMAGMSVWQLKDLKSSISYQCIEDPSTQCGHPSPSTEVDGECCDPDSVTKIGSCKELGQDGCCGGAGGSALCQKV</sequence>
<proteinExistence type="predicted"/>
<evidence type="ECO:0008006" key="3">
    <source>
        <dbReference type="Google" id="ProtNLM"/>
    </source>
</evidence>
<dbReference type="SUPFAM" id="SSF51445">
    <property type="entry name" value="(Trans)glycosidases"/>
    <property type="match status" value="1"/>
</dbReference>
<keyword evidence="2" id="KW-1185">Reference proteome</keyword>
<comment type="caution">
    <text evidence="1">The sequence shown here is derived from an EMBL/GenBank/DDBJ whole genome shotgun (WGS) entry which is preliminary data.</text>
</comment>
<evidence type="ECO:0000313" key="1">
    <source>
        <dbReference type="EMBL" id="CAE7221343.1"/>
    </source>
</evidence>
<dbReference type="Proteomes" id="UP000649617">
    <property type="component" value="Unassembled WGS sequence"/>
</dbReference>
<dbReference type="OrthoDB" id="482378at2759"/>
<dbReference type="Gene3D" id="3.20.20.80">
    <property type="entry name" value="Glycosidases"/>
    <property type="match status" value="1"/>
</dbReference>